<dbReference type="EMBL" id="JAHFXF010000035">
    <property type="protein sequence ID" value="KAG9699352.1"/>
    <property type="molecule type" value="Genomic_DNA"/>
</dbReference>
<evidence type="ECO:0000313" key="2">
    <source>
        <dbReference type="EMBL" id="KAG9699352.1"/>
    </source>
</evidence>
<feature type="non-terminal residue" evidence="2">
    <location>
        <position position="434"/>
    </location>
</feature>
<reference evidence="2" key="2">
    <citation type="submission" date="2021-08" db="EMBL/GenBank/DDBJ databases">
        <authorList>
            <person name="Gostincar C."/>
            <person name="Sun X."/>
            <person name="Song Z."/>
            <person name="Gunde-Cimerman N."/>
        </authorList>
    </citation>
    <scope>NUCLEOTIDE SEQUENCE</scope>
    <source>
        <strain evidence="2">EXF-9911</strain>
    </source>
</reference>
<evidence type="ECO:0000313" key="3">
    <source>
        <dbReference type="Proteomes" id="UP000779574"/>
    </source>
</evidence>
<feature type="region of interest" description="Disordered" evidence="1">
    <location>
        <begin position="411"/>
        <end position="434"/>
    </location>
</feature>
<protein>
    <submittedName>
        <fullName evidence="2">Uncharacterized protein</fullName>
    </submittedName>
</protein>
<proteinExistence type="predicted"/>
<dbReference type="OrthoDB" id="3927906at2759"/>
<comment type="caution">
    <text evidence="2">The sequence shown here is derived from an EMBL/GenBank/DDBJ whole genome shotgun (WGS) entry which is preliminary data.</text>
</comment>
<dbReference type="Proteomes" id="UP000779574">
    <property type="component" value="Unassembled WGS sequence"/>
</dbReference>
<feature type="compositionally biased region" description="Polar residues" evidence="1">
    <location>
        <begin position="145"/>
        <end position="156"/>
    </location>
</feature>
<evidence type="ECO:0000256" key="1">
    <source>
        <dbReference type="SAM" id="MobiDB-lite"/>
    </source>
</evidence>
<accession>A0A9P8JE09</accession>
<gene>
    <name evidence="2" type="ORF">KCU76_g1580</name>
</gene>
<sequence length="434" mass="48030">MSGGKWEWEVGDKLETNDLAVTSNNPHMPWGDANFALWIMTQLATEGRWHMVEPFYNLGGQVLDIRTVNQRLESGNYASAANFQSQLLSIPTSFLAKGSSRAHEKASDLLQELPTLFKRRQLQDTLLRKRTQQQQQPQQQQQGQEPTGSSSAQVANHGQPVSVVSGNQAASSATAVDPQSPPASGESAVPSPNHRRSLSIRPTNPSVTLQVQHQAGEAQTSCTGTTVHESEGGDSGPDQNAIEQPTKHSAKRAASPQDLPAAKRPRQDVSSSKSMGAQTGTQNLAYTPALHDVIEAAMVREACVIAEMQKSTNLEGDRKKFLQRASLTKRQKVRESIEGELKRDHVRAVAASMHEEIRKASMDILDRLIAEDAEHKQQEIFDKQQKRIDELEWTVDKQQHTINTQRELISSLQQAEQADEETIEEARAGKKRKH</sequence>
<feature type="region of interest" description="Disordered" evidence="1">
    <location>
        <begin position="127"/>
        <end position="280"/>
    </location>
</feature>
<feature type="compositionally biased region" description="Low complexity" evidence="1">
    <location>
        <begin position="132"/>
        <end position="144"/>
    </location>
</feature>
<reference evidence="2" key="1">
    <citation type="journal article" date="2021" name="J Fungi (Basel)">
        <title>Virulence traits and population genomics of the black yeast Aureobasidium melanogenum.</title>
        <authorList>
            <person name="Cernosa A."/>
            <person name="Sun X."/>
            <person name="Gostincar C."/>
            <person name="Fang C."/>
            <person name="Gunde-Cimerman N."/>
            <person name="Song Z."/>
        </authorList>
    </citation>
    <scope>NUCLEOTIDE SEQUENCE</scope>
    <source>
        <strain evidence="2">EXF-9911</strain>
    </source>
</reference>
<name>A0A9P8JE09_AURME</name>
<feature type="compositionally biased region" description="Polar residues" evidence="1">
    <location>
        <begin position="162"/>
        <end position="174"/>
    </location>
</feature>
<dbReference type="AlphaFoldDB" id="A0A9P8JE09"/>
<feature type="compositionally biased region" description="Polar residues" evidence="1">
    <location>
        <begin position="200"/>
        <end position="227"/>
    </location>
</feature>
<feature type="compositionally biased region" description="Polar residues" evidence="1">
    <location>
        <begin position="268"/>
        <end position="280"/>
    </location>
</feature>
<organism evidence="2 3">
    <name type="scientific">Aureobasidium melanogenum</name>
    <name type="common">Aureobasidium pullulans var. melanogenum</name>
    <dbReference type="NCBI Taxonomy" id="46634"/>
    <lineage>
        <taxon>Eukaryota</taxon>
        <taxon>Fungi</taxon>
        <taxon>Dikarya</taxon>
        <taxon>Ascomycota</taxon>
        <taxon>Pezizomycotina</taxon>
        <taxon>Dothideomycetes</taxon>
        <taxon>Dothideomycetidae</taxon>
        <taxon>Dothideales</taxon>
        <taxon>Saccotheciaceae</taxon>
        <taxon>Aureobasidium</taxon>
    </lineage>
</organism>